<feature type="region of interest" description="Disordered" evidence="1">
    <location>
        <begin position="1"/>
        <end position="24"/>
    </location>
</feature>
<reference evidence="3" key="1">
    <citation type="journal article" date="2015" name="Nat. Genet.">
        <title>The genome and transcriptome of the zoonotic hookworm Ancylostoma ceylanicum identify infection-specific gene families.</title>
        <authorList>
            <person name="Schwarz E.M."/>
            <person name="Hu Y."/>
            <person name="Antoshechkin I."/>
            <person name="Miller M.M."/>
            <person name="Sternberg P.W."/>
            <person name="Aroian R.V."/>
        </authorList>
    </citation>
    <scope>NUCLEOTIDE SEQUENCE</scope>
    <source>
        <strain evidence="3">HY135</strain>
    </source>
</reference>
<dbReference type="AlphaFoldDB" id="A0A016X0K9"/>
<dbReference type="Proteomes" id="UP000024635">
    <property type="component" value="Unassembled WGS sequence"/>
</dbReference>
<comment type="caution">
    <text evidence="2">The sequence shown here is derived from an EMBL/GenBank/DDBJ whole genome shotgun (WGS) entry which is preliminary data.</text>
</comment>
<protein>
    <submittedName>
        <fullName evidence="2">Uncharacterized protein</fullName>
    </submittedName>
</protein>
<proteinExistence type="predicted"/>
<name>A0A016X0K9_9BILA</name>
<gene>
    <name evidence="2" type="primary">Acey_s0442.g1546</name>
    <name evidence="2" type="ORF">Y032_0442g1546</name>
</gene>
<organism evidence="2 3">
    <name type="scientific">Ancylostoma ceylanicum</name>
    <dbReference type="NCBI Taxonomy" id="53326"/>
    <lineage>
        <taxon>Eukaryota</taxon>
        <taxon>Metazoa</taxon>
        <taxon>Ecdysozoa</taxon>
        <taxon>Nematoda</taxon>
        <taxon>Chromadorea</taxon>
        <taxon>Rhabditida</taxon>
        <taxon>Rhabditina</taxon>
        <taxon>Rhabditomorpha</taxon>
        <taxon>Strongyloidea</taxon>
        <taxon>Ancylostomatidae</taxon>
        <taxon>Ancylostomatinae</taxon>
        <taxon>Ancylostoma</taxon>
    </lineage>
</organism>
<evidence type="ECO:0000256" key="1">
    <source>
        <dbReference type="SAM" id="MobiDB-lite"/>
    </source>
</evidence>
<sequence length="79" mass="8531">MHHGRSKHASSYVKQAKTTITTSKTEKTAAAGTFMDQAVPSQPQHYSSTHRRLCACVGVFVGSAGWFARKSDVPAVIPQ</sequence>
<keyword evidence="3" id="KW-1185">Reference proteome</keyword>
<feature type="compositionally biased region" description="Low complexity" evidence="1">
    <location>
        <begin position="14"/>
        <end position="24"/>
    </location>
</feature>
<dbReference type="EMBL" id="JARK01000042">
    <property type="protein sequence ID" value="EYC45027.1"/>
    <property type="molecule type" value="Genomic_DNA"/>
</dbReference>
<evidence type="ECO:0000313" key="3">
    <source>
        <dbReference type="Proteomes" id="UP000024635"/>
    </source>
</evidence>
<evidence type="ECO:0000313" key="2">
    <source>
        <dbReference type="EMBL" id="EYC45027.1"/>
    </source>
</evidence>
<accession>A0A016X0K9</accession>